<feature type="domain" description="HTH marR-type" evidence="4">
    <location>
        <begin position="1"/>
        <end position="141"/>
    </location>
</feature>
<sequence>MAATPHGEEAASRAARSGAAFVAAWSGVPDDLSERLSASQLRVLVAVERAGEATASQLALSLDALPSSVTRLCDRLVAAGHIERSRGEEDRRVQVVRLTAAGAALLDRLERHRRTALQRAMRDMSEADREALLHGLAAFSAASADGDATRR</sequence>
<protein>
    <submittedName>
        <fullName evidence="5">MarR family winged helix-turn-helix transcriptional regulator</fullName>
    </submittedName>
</protein>
<reference evidence="6" key="1">
    <citation type="journal article" date="2019" name="Int. J. Syst. Evol. Microbiol.">
        <title>The Global Catalogue of Microorganisms (GCM) 10K type strain sequencing project: providing services to taxonomists for standard genome sequencing and annotation.</title>
        <authorList>
            <consortium name="The Broad Institute Genomics Platform"/>
            <consortium name="The Broad Institute Genome Sequencing Center for Infectious Disease"/>
            <person name="Wu L."/>
            <person name="Ma J."/>
        </authorList>
    </citation>
    <scope>NUCLEOTIDE SEQUENCE [LARGE SCALE GENOMIC DNA]</scope>
    <source>
        <strain evidence="6">CCUG 43114</strain>
    </source>
</reference>
<evidence type="ECO:0000313" key="6">
    <source>
        <dbReference type="Proteomes" id="UP001596122"/>
    </source>
</evidence>
<keyword evidence="1" id="KW-0805">Transcription regulation</keyword>
<keyword evidence="2" id="KW-0238">DNA-binding</keyword>
<dbReference type="SMART" id="SM00347">
    <property type="entry name" value="HTH_MARR"/>
    <property type="match status" value="1"/>
</dbReference>
<dbReference type="InterPro" id="IPR039422">
    <property type="entry name" value="MarR/SlyA-like"/>
</dbReference>
<dbReference type="RefSeq" id="WP_340271519.1">
    <property type="nucleotide sequence ID" value="NZ_JBBEOG010000012.1"/>
</dbReference>
<dbReference type="PANTHER" id="PTHR33164:SF103">
    <property type="entry name" value="REGULATORY PROTEIN MARR"/>
    <property type="match status" value="1"/>
</dbReference>
<dbReference type="PROSITE" id="PS50995">
    <property type="entry name" value="HTH_MARR_2"/>
    <property type="match status" value="1"/>
</dbReference>
<name>A0ABW0GSG0_9MICO</name>
<accession>A0ABW0GSG0</accession>
<dbReference type="SUPFAM" id="SSF46785">
    <property type="entry name" value="Winged helix' DNA-binding domain"/>
    <property type="match status" value="1"/>
</dbReference>
<gene>
    <name evidence="5" type="ORF">ACFPJ6_13290</name>
</gene>
<dbReference type="InterPro" id="IPR036388">
    <property type="entry name" value="WH-like_DNA-bd_sf"/>
</dbReference>
<evidence type="ECO:0000256" key="2">
    <source>
        <dbReference type="ARBA" id="ARBA00023125"/>
    </source>
</evidence>
<dbReference type="PANTHER" id="PTHR33164">
    <property type="entry name" value="TRANSCRIPTIONAL REGULATOR, MARR FAMILY"/>
    <property type="match status" value="1"/>
</dbReference>
<dbReference type="InterPro" id="IPR036390">
    <property type="entry name" value="WH_DNA-bd_sf"/>
</dbReference>
<evidence type="ECO:0000259" key="4">
    <source>
        <dbReference type="PROSITE" id="PS50995"/>
    </source>
</evidence>
<proteinExistence type="predicted"/>
<dbReference type="PROSITE" id="PS01117">
    <property type="entry name" value="HTH_MARR_1"/>
    <property type="match status" value="1"/>
</dbReference>
<dbReference type="Proteomes" id="UP001596122">
    <property type="component" value="Unassembled WGS sequence"/>
</dbReference>
<comment type="caution">
    <text evidence="5">The sequence shown here is derived from an EMBL/GenBank/DDBJ whole genome shotgun (WGS) entry which is preliminary data.</text>
</comment>
<dbReference type="InterPro" id="IPR023187">
    <property type="entry name" value="Tscrpt_reg_MarR-type_CS"/>
</dbReference>
<dbReference type="Gene3D" id="1.10.10.10">
    <property type="entry name" value="Winged helix-like DNA-binding domain superfamily/Winged helix DNA-binding domain"/>
    <property type="match status" value="1"/>
</dbReference>
<keyword evidence="3" id="KW-0804">Transcription</keyword>
<evidence type="ECO:0000313" key="5">
    <source>
        <dbReference type="EMBL" id="MFC5381761.1"/>
    </source>
</evidence>
<dbReference type="InterPro" id="IPR000835">
    <property type="entry name" value="HTH_MarR-typ"/>
</dbReference>
<organism evidence="5 6">
    <name type="scientific">Aquipuribacter nitratireducens</name>
    <dbReference type="NCBI Taxonomy" id="650104"/>
    <lineage>
        <taxon>Bacteria</taxon>
        <taxon>Bacillati</taxon>
        <taxon>Actinomycetota</taxon>
        <taxon>Actinomycetes</taxon>
        <taxon>Micrococcales</taxon>
        <taxon>Intrasporangiaceae</taxon>
        <taxon>Aquipuribacter</taxon>
    </lineage>
</organism>
<keyword evidence="6" id="KW-1185">Reference proteome</keyword>
<dbReference type="EMBL" id="JBHSLD010000011">
    <property type="protein sequence ID" value="MFC5381761.1"/>
    <property type="molecule type" value="Genomic_DNA"/>
</dbReference>
<dbReference type="Pfam" id="PF01047">
    <property type="entry name" value="MarR"/>
    <property type="match status" value="1"/>
</dbReference>
<evidence type="ECO:0000256" key="3">
    <source>
        <dbReference type="ARBA" id="ARBA00023163"/>
    </source>
</evidence>
<evidence type="ECO:0000256" key="1">
    <source>
        <dbReference type="ARBA" id="ARBA00023015"/>
    </source>
</evidence>